<gene>
    <name evidence="3" type="ORF">BJ508DRAFT_411484</name>
</gene>
<organism evidence="3 4">
    <name type="scientific">Ascobolus immersus RN42</name>
    <dbReference type="NCBI Taxonomy" id="1160509"/>
    <lineage>
        <taxon>Eukaryota</taxon>
        <taxon>Fungi</taxon>
        <taxon>Dikarya</taxon>
        <taxon>Ascomycota</taxon>
        <taxon>Pezizomycotina</taxon>
        <taxon>Pezizomycetes</taxon>
        <taxon>Pezizales</taxon>
        <taxon>Ascobolaceae</taxon>
        <taxon>Ascobolus</taxon>
    </lineage>
</organism>
<dbReference type="Proteomes" id="UP000275078">
    <property type="component" value="Unassembled WGS sequence"/>
</dbReference>
<reference evidence="3 4" key="1">
    <citation type="journal article" date="2018" name="Nat. Ecol. Evol.">
        <title>Pezizomycetes genomes reveal the molecular basis of ectomycorrhizal truffle lifestyle.</title>
        <authorList>
            <person name="Murat C."/>
            <person name="Payen T."/>
            <person name="Noel B."/>
            <person name="Kuo A."/>
            <person name="Morin E."/>
            <person name="Chen J."/>
            <person name="Kohler A."/>
            <person name="Krizsan K."/>
            <person name="Balestrini R."/>
            <person name="Da Silva C."/>
            <person name="Montanini B."/>
            <person name="Hainaut M."/>
            <person name="Levati E."/>
            <person name="Barry K.W."/>
            <person name="Belfiori B."/>
            <person name="Cichocki N."/>
            <person name="Clum A."/>
            <person name="Dockter R.B."/>
            <person name="Fauchery L."/>
            <person name="Guy J."/>
            <person name="Iotti M."/>
            <person name="Le Tacon F."/>
            <person name="Lindquist E.A."/>
            <person name="Lipzen A."/>
            <person name="Malagnac F."/>
            <person name="Mello A."/>
            <person name="Molinier V."/>
            <person name="Miyauchi S."/>
            <person name="Poulain J."/>
            <person name="Riccioni C."/>
            <person name="Rubini A."/>
            <person name="Sitrit Y."/>
            <person name="Splivallo R."/>
            <person name="Traeger S."/>
            <person name="Wang M."/>
            <person name="Zifcakova L."/>
            <person name="Wipf D."/>
            <person name="Zambonelli A."/>
            <person name="Paolocci F."/>
            <person name="Nowrousian M."/>
            <person name="Ottonello S."/>
            <person name="Baldrian P."/>
            <person name="Spatafora J.W."/>
            <person name="Henrissat B."/>
            <person name="Nagy L.G."/>
            <person name="Aury J.M."/>
            <person name="Wincker P."/>
            <person name="Grigoriev I.V."/>
            <person name="Bonfante P."/>
            <person name="Martin F.M."/>
        </authorList>
    </citation>
    <scope>NUCLEOTIDE SEQUENCE [LARGE SCALE GENOMIC DNA]</scope>
    <source>
        <strain evidence="3 4">RN42</strain>
    </source>
</reference>
<dbReference type="AlphaFoldDB" id="A0A3N4IKY2"/>
<evidence type="ECO:0000313" key="3">
    <source>
        <dbReference type="EMBL" id="RPA86316.1"/>
    </source>
</evidence>
<keyword evidence="2" id="KW-0472">Membrane</keyword>
<keyword evidence="2" id="KW-0812">Transmembrane</keyword>
<accession>A0A3N4IKY2</accession>
<proteinExistence type="predicted"/>
<keyword evidence="2" id="KW-1133">Transmembrane helix</keyword>
<evidence type="ECO:0000313" key="4">
    <source>
        <dbReference type="Proteomes" id="UP000275078"/>
    </source>
</evidence>
<feature type="transmembrane region" description="Helical" evidence="2">
    <location>
        <begin position="48"/>
        <end position="66"/>
    </location>
</feature>
<dbReference type="EMBL" id="ML119650">
    <property type="protein sequence ID" value="RPA86316.1"/>
    <property type="molecule type" value="Genomic_DNA"/>
</dbReference>
<name>A0A3N4IKY2_ASCIM</name>
<evidence type="ECO:0000256" key="2">
    <source>
        <dbReference type="SAM" id="Phobius"/>
    </source>
</evidence>
<keyword evidence="4" id="KW-1185">Reference proteome</keyword>
<evidence type="ECO:0000256" key="1">
    <source>
        <dbReference type="SAM" id="MobiDB-lite"/>
    </source>
</evidence>
<feature type="region of interest" description="Disordered" evidence="1">
    <location>
        <begin position="1"/>
        <end position="42"/>
    </location>
</feature>
<sequence length="69" mass="7958">MLHGAHLCANNRPLKHSDGRRSGEPTGIESLWIDQHEPRKSEKQRVRLREMGTVCISLVSFLYIIVFKD</sequence>
<protein>
    <submittedName>
        <fullName evidence="3">Uncharacterized protein</fullName>
    </submittedName>
</protein>